<reference evidence="2" key="1">
    <citation type="submission" date="2022-06" db="EMBL/GenBank/DDBJ databases">
        <title>Sneathiella actinostolidae sp. nov., isolated from a sea anemonein the Western Pacific Ocean.</title>
        <authorList>
            <person name="Wei M.J."/>
        </authorList>
    </citation>
    <scope>NUCLEOTIDE SEQUENCE</scope>
    <source>
        <strain evidence="2">PHK-P5</strain>
    </source>
</reference>
<evidence type="ECO:0008006" key="4">
    <source>
        <dbReference type="Google" id="ProtNLM"/>
    </source>
</evidence>
<dbReference type="EMBL" id="CP098747">
    <property type="protein sequence ID" value="USG60952.1"/>
    <property type="molecule type" value="Genomic_DNA"/>
</dbReference>
<keyword evidence="3" id="KW-1185">Reference proteome</keyword>
<feature type="transmembrane region" description="Helical" evidence="1">
    <location>
        <begin position="20"/>
        <end position="38"/>
    </location>
</feature>
<keyword evidence="1" id="KW-0812">Transmembrane</keyword>
<evidence type="ECO:0000313" key="3">
    <source>
        <dbReference type="Proteomes" id="UP001056291"/>
    </source>
</evidence>
<proteinExistence type="predicted"/>
<dbReference type="Proteomes" id="UP001056291">
    <property type="component" value="Chromosome"/>
</dbReference>
<dbReference type="RefSeq" id="WP_251933904.1">
    <property type="nucleotide sequence ID" value="NZ_CP098747.1"/>
</dbReference>
<name>A0ABY4W1V1_9PROT</name>
<accession>A0ABY4W1V1</accession>
<sequence length="178" mass="19791">MKPEPSLPQRGARNGTGYKLLFTGAICTLLILITLLIAPRLAEYRWYRDMTALTPFYDVEVTYVNVTENAVTLGGNLTKRRCVFNELVGYVYGDDGIRHRVMVDFSPETELTGVSGNRPPSDTAEAWGPWRLTIDEDRNVTPVGWEILAGHVNCPSSPTEQTNLFAKGDLLAEDGRKS</sequence>
<protein>
    <recommendedName>
        <fullName evidence="4">DUF1850 domain-containing protein</fullName>
    </recommendedName>
</protein>
<organism evidence="2 3">
    <name type="scientific">Sneathiella marina</name>
    <dbReference type="NCBI Taxonomy" id="2950108"/>
    <lineage>
        <taxon>Bacteria</taxon>
        <taxon>Pseudomonadati</taxon>
        <taxon>Pseudomonadota</taxon>
        <taxon>Alphaproteobacteria</taxon>
        <taxon>Sneathiellales</taxon>
        <taxon>Sneathiellaceae</taxon>
        <taxon>Sneathiella</taxon>
    </lineage>
</organism>
<keyword evidence="1" id="KW-1133">Transmembrane helix</keyword>
<evidence type="ECO:0000256" key="1">
    <source>
        <dbReference type="SAM" id="Phobius"/>
    </source>
</evidence>
<keyword evidence="1" id="KW-0472">Membrane</keyword>
<gene>
    <name evidence="2" type="ORF">NBZ79_17480</name>
</gene>
<evidence type="ECO:0000313" key="2">
    <source>
        <dbReference type="EMBL" id="USG60952.1"/>
    </source>
</evidence>